<dbReference type="Gene3D" id="1.10.472.150">
    <property type="entry name" value="Glucose-regulated metallo-peptidase M90, N-terminal domain"/>
    <property type="match status" value="1"/>
</dbReference>
<protein>
    <submittedName>
        <fullName evidence="1">Zinc-dependent peptidase</fullName>
    </submittedName>
</protein>
<dbReference type="Gene3D" id="3.40.390.10">
    <property type="entry name" value="Collagenase (Catalytic Domain)"/>
    <property type="match status" value="1"/>
</dbReference>
<dbReference type="OrthoDB" id="9786424at2"/>
<proteinExistence type="predicted"/>
<dbReference type="CDD" id="cd20169">
    <property type="entry name" value="Peptidase_M90_mtfA"/>
    <property type="match status" value="1"/>
</dbReference>
<dbReference type="GO" id="GO:0008237">
    <property type="term" value="F:metallopeptidase activity"/>
    <property type="evidence" value="ECO:0007669"/>
    <property type="project" value="InterPro"/>
</dbReference>
<dbReference type="GO" id="GO:0004177">
    <property type="term" value="F:aminopeptidase activity"/>
    <property type="evidence" value="ECO:0007669"/>
    <property type="project" value="TreeGrafter"/>
</dbReference>
<sequence>MPLYLALALGLLVLGWIAYRRWQKQQARTDLLAMPLSDDDRAIVADHVPLTRKLPADLRATFEGKINLFLDQVQFLGCNGLEVTREMRLSIAAQACLLVANSPAWYSHLTTILVYPGAFKSRQQRHSGYVVTEQEVVRTGESWSRGPVILSWQHSDQGARNDRDGHNVVIHEFAHQLDDLSGHTNGAPDLGNQSFADWARIFVDAYDRHAANVEARRRTAIDPYGAEGHEEFFAVAVEAFFETPDRLKHAEPQVYDQLVTYFRLDPSTWSAPAPRA</sequence>
<gene>
    <name evidence="1" type="ORF">FDP25_16030</name>
</gene>
<reference evidence="1 2" key="1">
    <citation type="submission" date="2019-05" db="EMBL/GenBank/DDBJ databases">
        <title>Roseovarius bejariae sp. nov., a moderately halophylic bacterium isolated from a saline soil in Rambla Salada (Murcia).</title>
        <authorList>
            <person name="Castro D.J."/>
            <person name="Gomez-Altuve A."/>
            <person name="Reina J.C."/>
            <person name="Rodriguez M."/>
            <person name="Sampedro I."/>
            <person name="Llamas I."/>
            <person name="Martinez-Checa F."/>
        </authorList>
    </citation>
    <scope>NUCLEOTIDE SEQUENCE [LARGE SCALE GENOMIC DNA]</scope>
    <source>
        <strain evidence="1 2">A21</strain>
    </source>
</reference>
<dbReference type="InterPro" id="IPR042252">
    <property type="entry name" value="MtfA_N"/>
</dbReference>
<evidence type="ECO:0000313" key="2">
    <source>
        <dbReference type="Proteomes" id="UP000564704"/>
    </source>
</evidence>
<name>A0A844CQU2_9RHOB</name>
<organism evidence="1 2">
    <name type="scientific">Roseovarius bejariae</name>
    <dbReference type="NCBI Taxonomy" id="2576383"/>
    <lineage>
        <taxon>Bacteria</taxon>
        <taxon>Pseudomonadati</taxon>
        <taxon>Pseudomonadota</taxon>
        <taxon>Alphaproteobacteria</taxon>
        <taxon>Rhodobacterales</taxon>
        <taxon>Roseobacteraceae</taxon>
        <taxon>Roseovarius</taxon>
    </lineage>
</organism>
<keyword evidence="2" id="KW-1185">Reference proteome</keyword>
<dbReference type="AlphaFoldDB" id="A0A844CQU2"/>
<evidence type="ECO:0000313" key="1">
    <source>
        <dbReference type="EMBL" id="MRU16952.1"/>
    </source>
</evidence>
<dbReference type="EMBL" id="SZWE01000002">
    <property type="protein sequence ID" value="MRU16952.1"/>
    <property type="molecule type" value="Genomic_DNA"/>
</dbReference>
<dbReference type="PANTHER" id="PTHR30164:SF2">
    <property type="entry name" value="PROTEIN MTFA"/>
    <property type="match status" value="1"/>
</dbReference>
<dbReference type="GO" id="GO:0005829">
    <property type="term" value="C:cytosol"/>
    <property type="evidence" value="ECO:0007669"/>
    <property type="project" value="TreeGrafter"/>
</dbReference>
<dbReference type="SUPFAM" id="SSF55486">
    <property type="entry name" value="Metalloproteases ('zincins'), catalytic domain"/>
    <property type="match status" value="1"/>
</dbReference>
<dbReference type="InterPro" id="IPR010384">
    <property type="entry name" value="MtfA_fam"/>
</dbReference>
<dbReference type="InterPro" id="IPR024079">
    <property type="entry name" value="MetalloPept_cat_dom_sf"/>
</dbReference>
<comment type="caution">
    <text evidence="1">The sequence shown here is derived from an EMBL/GenBank/DDBJ whole genome shotgun (WGS) entry which is preliminary data.</text>
</comment>
<dbReference type="Proteomes" id="UP000564704">
    <property type="component" value="Unassembled WGS sequence"/>
</dbReference>
<dbReference type="Pfam" id="PF06167">
    <property type="entry name" value="Peptidase_M90"/>
    <property type="match status" value="1"/>
</dbReference>
<dbReference type="RefSeq" id="WP_154154693.1">
    <property type="nucleotide sequence ID" value="NZ_SZWE01000002.1"/>
</dbReference>
<accession>A0A844CQU2</accession>
<dbReference type="PANTHER" id="PTHR30164">
    <property type="entry name" value="MTFA PEPTIDASE"/>
    <property type="match status" value="1"/>
</dbReference>